<name>A0ABM4AGC3_ZIZJJ</name>
<dbReference type="PANTHER" id="PTHR11439">
    <property type="entry name" value="GAG-POL-RELATED RETROTRANSPOSON"/>
    <property type="match status" value="1"/>
</dbReference>
<protein>
    <submittedName>
        <fullName evidence="2">Secreted RxLR effector protein 161-like</fullName>
    </submittedName>
</protein>
<accession>A0ABM4AGC3</accession>
<dbReference type="PANTHER" id="PTHR11439:SF502">
    <property type="entry name" value="SECRETED RXLR EFFECTOR PROTEIN 161-LIKE"/>
    <property type="match status" value="1"/>
</dbReference>
<evidence type="ECO:0000313" key="1">
    <source>
        <dbReference type="Proteomes" id="UP001652623"/>
    </source>
</evidence>
<proteinExistence type="predicted"/>
<organism evidence="1 2">
    <name type="scientific">Ziziphus jujuba</name>
    <name type="common">Chinese jujube</name>
    <name type="synonym">Ziziphus sativa</name>
    <dbReference type="NCBI Taxonomy" id="326968"/>
    <lineage>
        <taxon>Eukaryota</taxon>
        <taxon>Viridiplantae</taxon>
        <taxon>Streptophyta</taxon>
        <taxon>Embryophyta</taxon>
        <taxon>Tracheophyta</taxon>
        <taxon>Spermatophyta</taxon>
        <taxon>Magnoliopsida</taxon>
        <taxon>eudicotyledons</taxon>
        <taxon>Gunneridae</taxon>
        <taxon>Pentapetalae</taxon>
        <taxon>rosids</taxon>
        <taxon>fabids</taxon>
        <taxon>Rosales</taxon>
        <taxon>Rhamnaceae</taxon>
        <taxon>Paliureae</taxon>
        <taxon>Ziziphus</taxon>
    </lineage>
</organism>
<keyword evidence="1" id="KW-1185">Reference proteome</keyword>
<reference evidence="2" key="1">
    <citation type="submission" date="2025-08" db="UniProtKB">
        <authorList>
            <consortium name="RefSeq"/>
        </authorList>
    </citation>
    <scope>IDENTIFICATION</scope>
    <source>
        <tissue evidence="2">Seedling</tissue>
    </source>
</reference>
<evidence type="ECO:0000313" key="2">
    <source>
        <dbReference type="RefSeq" id="XP_060675774.1"/>
    </source>
</evidence>
<dbReference type="GeneID" id="132805040"/>
<sequence length="192" mass="21768">MSDLRVMNYFLGMEIYQFSHGIFLSQKKYAVELLKKFDMEKRNLVDTPMVYNQKFELENGAAKIEVSTYRSLIGSLFYLCASRPDIIFSVSLLSRFMHASSHMHYSAVKRVLRYIRGTVDYGVWFLKQEEGKLMGYVDSDWAGSMQDSKSTSGYLFSLGSGPFSWSLQKQGSVAQSTAEAEYITAAASSNQV</sequence>
<dbReference type="RefSeq" id="XP_060675774.1">
    <property type="nucleotide sequence ID" value="XM_060819791.1"/>
</dbReference>
<dbReference type="CDD" id="cd09272">
    <property type="entry name" value="RNase_HI_RT_Ty1"/>
    <property type="match status" value="1"/>
</dbReference>
<gene>
    <name evidence="2" type="primary">LOC132805040</name>
</gene>
<dbReference type="Proteomes" id="UP001652623">
    <property type="component" value="Chromosome 8"/>
</dbReference>